<dbReference type="Proteomes" id="UP000566819">
    <property type="component" value="Unassembled WGS sequence"/>
</dbReference>
<proteinExistence type="predicted"/>
<evidence type="ECO:0000313" key="3">
    <source>
        <dbReference type="Proteomes" id="UP000566819"/>
    </source>
</evidence>
<reference evidence="2 3" key="1">
    <citation type="submission" date="2020-03" db="EMBL/GenBank/DDBJ databases">
        <title>Draft Genome Sequence of Cudoniella acicularis.</title>
        <authorList>
            <person name="Buettner E."/>
            <person name="Kellner H."/>
        </authorList>
    </citation>
    <scope>NUCLEOTIDE SEQUENCE [LARGE SCALE GENOMIC DNA]</scope>
    <source>
        <strain evidence="2 3">DSM 108380</strain>
    </source>
</reference>
<accession>A0A8H4RSS1</accession>
<dbReference type="EMBL" id="JAAMPI010000123">
    <property type="protein sequence ID" value="KAF4635374.1"/>
    <property type="molecule type" value="Genomic_DNA"/>
</dbReference>
<gene>
    <name evidence="2" type="ORF">G7Y89_g2723</name>
</gene>
<protein>
    <submittedName>
        <fullName evidence="2">Uncharacterized protein</fullName>
    </submittedName>
</protein>
<feature type="region of interest" description="Disordered" evidence="1">
    <location>
        <begin position="61"/>
        <end position="97"/>
    </location>
</feature>
<feature type="compositionally biased region" description="Basic and acidic residues" evidence="1">
    <location>
        <begin position="231"/>
        <end position="250"/>
    </location>
</feature>
<feature type="region of interest" description="Disordered" evidence="1">
    <location>
        <begin position="215"/>
        <end position="250"/>
    </location>
</feature>
<keyword evidence="3" id="KW-1185">Reference proteome</keyword>
<feature type="compositionally biased region" description="Basic and acidic residues" evidence="1">
    <location>
        <begin position="172"/>
        <end position="193"/>
    </location>
</feature>
<sequence length="250" mass="28867">MPIMICYVPCSCGEKYYPLGLKKAHELASHEYQTNHAAYRPLTPDETIDDEVTADFSHIAIKDSGPSGSGTEHVKTDSGGADELARDQSTTKTRAGDRSWSEWVWQPDRNRYFRSRWGEFGELEYDFDYTQPWSDWVWDKDNNNYYRTRLRDSGDYDYEYDYDTPGPTSVQERGKGKEKVDSGGSKDDTRPWSDWVWDKDNNNYYRTRLRDSGDYEYEFDNNTPGPTSAKVEGKGKESRKGKGEVKGKGK</sequence>
<dbReference type="OrthoDB" id="3563447at2759"/>
<dbReference type="AlphaFoldDB" id="A0A8H4RSS1"/>
<organism evidence="2 3">
    <name type="scientific">Cudoniella acicularis</name>
    <dbReference type="NCBI Taxonomy" id="354080"/>
    <lineage>
        <taxon>Eukaryota</taxon>
        <taxon>Fungi</taxon>
        <taxon>Dikarya</taxon>
        <taxon>Ascomycota</taxon>
        <taxon>Pezizomycotina</taxon>
        <taxon>Leotiomycetes</taxon>
        <taxon>Helotiales</taxon>
        <taxon>Tricladiaceae</taxon>
        <taxon>Cudoniella</taxon>
    </lineage>
</organism>
<comment type="caution">
    <text evidence="2">The sequence shown here is derived from an EMBL/GenBank/DDBJ whole genome shotgun (WGS) entry which is preliminary data.</text>
</comment>
<evidence type="ECO:0000313" key="2">
    <source>
        <dbReference type="EMBL" id="KAF4635374.1"/>
    </source>
</evidence>
<evidence type="ECO:0000256" key="1">
    <source>
        <dbReference type="SAM" id="MobiDB-lite"/>
    </source>
</evidence>
<name>A0A8H4RSS1_9HELO</name>
<feature type="region of interest" description="Disordered" evidence="1">
    <location>
        <begin position="157"/>
        <end position="193"/>
    </location>
</feature>